<gene>
    <name evidence="1" type="ORF">AR9_g285</name>
</gene>
<name>A0A172JIJ2_BPPB1</name>
<proteinExistence type="predicted"/>
<sequence>MNILVQLFNDQFILGLRNNWKDLKDVLILNLPSYRLVKTSSNLMIRYSVNNISLYMPIKVCNADYLDLACYTTIIEKPLDYREALTIDLNHENTIIDSKLLLPKGRNLFYTTIKDVVEDLLTNDEKGILQSQA</sequence>
<accession>A0A172JIJ2</accession>
<dbReference type="KEGG" id="vg:29059003"/>
<organism evidence="1 2">
    <name type="scientific">Bacillus phage AR9</name>
    <dbReference type="NCBI Taxonomy" id="1815509"/>
    <lineage>
        <taxon>Viruses</taxon>
        <taxon>Duplodnaviria</taxon>
        <taxon>Heunggongvirae</taxon>
        <taxon>Uroviricota</taxon>
        <taxon>Caudoviricetes</taxon>
        <taxon>Takahashivirus</taxon>
        <taxon>Bacillus phage PBS1</taxon>
    </lineage>
</organism>
<reference evidence="1 2" key="1">
    <citation type="journal article" date="2016" name="Virology">
        <title>The genome of AR9, a giant transducing Bacillus phage encoding two multisubunit RNA polymerases.</title>
        <authorList>
            <person name="Lavysh D."/>
            <person name="Sokolova M."/>
            <person name="Minakhin L."/>
            <person name="Yakunina M."/>
            <person name="Artamonova T."/>
            <person name="Kozyavkin S."/>
            <person name="Makarova K.S."/>
            <person name="Koonin E.V."/>
            <person name="Severinov K."/>
        </authorList>
    </citation>
    <scope>NUCLEOTIDE SEQUENCE [LARGE SCALE GENOMIC DNA]</scope>
</reference>
<protein>
    <submittedName>
        <fullName evidence="1">Uncharacterized protein</fullName>
    </submittedName>
</protein>
<dbReference type="RefSeq" id="YP_009283189.1">
    <property type="nucleotide sequence ID" value="NC_031039.1"/>
</dbReference>
<dbReference type="EMBL" id="KU878088">
    <property type="protein sequence ID" value="AMS01369.1"/>
    <property type="molecule type" value="Genomic_DNA"/>
</dbReference>
<dbReference type="Proteomes" id="UP000202618">
    <property type="component" value="Segment"/>
</dbReference>
<dbReference type="GeneID" id="29059003"/>
<evidence type="ECO:0000313" key="1">
    <source>
        <dbReference type="EMBL" id="AMS01369.1"/>
    </source>
</evidence>
<evidence type="ECO:0000313" key="2">
    <source>
        <dbReference type="Proteomes" id="UP000202618"/>
    </source>
</evidence>